<proteinExistence type="inferred from homology"/>
<dbReference type="PROSITE" id="PS00687">
    <property type="entry name" value="ALDEHYDE_DEHYDR_GLU"/>
    <property type="match status" value="1"/>
</dbReference>
<evidence type="ECO:0000256" key="4">
    <source>
        <dbReference type="RuleBase" id="RU003345"/>
    </source>
</evidence>
<sequence>MLEIIRKSGWLREANLIGGEWVQADSGKTLDVTDPATGKTIGTIPFAGKAETARAIAAASSAFPDWSGKTAAERSTLLLELARIIRENAEPLAQILTLEQGKPQAEAKGEVAISAAYIQWFAEEARRVNGEIIPSPWKDRRLLVTREPIGVVGAITPWNFPLSMIARKLGAALAAGCTIVIKPAEFTPYCGLVWGLLAEKAGIPAGVVNILTGNAAEIGGELTASPVVKKITFTGSTRVGKLLYNQSSDTMKRLSMELGGNAPFIVFDDADLDRAVEGALAAKYRNSGQTCVCTNRFYIQDGIYEAFAEKYAARVKTLKVGNGFDAGSEQGPLINEAAVEKVEHHVSDALAKGARTLTGGQRHALGFTFYEPTVLADATADMLVAREETFGPLSVLFRFKEEQEAIAAANATEFGLAAYIYTRDLARSFRVSSALEYGMVGINEGIITTEVAPFGGIKESGMGREGSVHGLDDYLNMKYLSLGGL</sequence>
<dbReference type="GO" id="GO:0004777">
    <property type="term" value="F:succinate-semialdehyde dehydrogenase (NAD+) activity"/>
    <property type="evidence" value="ECO:0007669"/>
    <property type="project" value="TreeGrafter"/>
</dbReference>
<dbReference type="FunFam" id="3.40.309.10:FF:000004">
    <property type="entry name" value="Succinate-semialdehyde dehydrogenase I"/>
    <property type="match status" value="1"/>
</dbReference>
<evidence type="ECO:0000313" key="7">
    <source>
        <dbReference type="Proteomes" id="UP000252893"/>
    </source>
</evidence>
<name>A0A366E741_9HYPH</name>
<dbReference type="CDD" id="cd07103">
    <property type="entry name" value="ALDH_F5_SSADH_GabD"/>
    <property type="match status" value="1"/>
</dbReference>
<dbReference type="EMBL" id="QNRH01000002">
    <property type="protein sequence ID" value="RBO97304.1"/>
    <property type="molecule type" value="Genomic_DNA"/>
</dbReference>
<dbReference type="Gene3D" id="3.40.309.10">
    <property type="entry name" value="Aldehyde Dehydrogenase, Chain A, domain 2"/>
    <property type="match status" value="1"/>
</dbReference>
<dbReference type="InterPro" id="IPR016162">
    <property type="entry name" value="Ald_DH_N"/>
</dbReference>
<dbReference type="InterPro" id="IPR016161">
    <property type="entry name" value="Ald_DH/histidinol_DH"/>
</dbReference>
<dbReference type="AlphaFoldDB" id="A0A366E741"/>
<comment type="caution">
    <text evidence="6">The sequence shown here is derived from an EMBL/GenBank/DDBJ whole genome shotgun (WGS) entry which is preliminary data.</text>
</comment>
<dbReference type="FunFam" id="3.40.605.10:FF:000005">
    <property type="entry name" value="Succinate-semialdehyde dehydrogenase I"/>
    <property type="match status" value="1"/>
</dbReference>
<evidence type="ECO:0000313" key="6">
    <source>
        <dbReference type="EMBL" id="RBO97304.1"/>
    </source>
</evidence>
<dbReference type="Pfam" id="PF00171">
    <property type="entry name" value="Aldedh"/>
    <property type="match status" value="1"/>
</dbReference>
<feature type="active site" evidence="3">
    <location>
        <position position="257"/>
    </location>
</feature>
<evidence type="ECO:0000259" key="5">
    <source>
        <dbReference type="Pfam" id="PF00171"/>
    </source>
</evidence>
<dbReference type="InterPro" id="IPR016160">
    <property type="entry name" value="Ald_DH_CS_CYS"/>
</dbReference>
<dbReference type="NCBIfam" id="TIGR01780">
    <property type="entry name" value="SSADH"/>
    <property type="match status" value="1"/>
</dbReference>
<dbReference type="Proteomes" id="UP000252893">
    <property type="component" value="Unassembled WGS sequence"/>
</dbReference>
<dbReference type="InterPro" id="IPR015590">
    <property type="entry name" value="Aldehyde_DH_dom"/>
</dbReference>
<protein>
    <submittedName>
        <fullName evidence="6">Succinate-semialdehyde dehydrogenase/glutarate-semialdehyde dehydrogenase</fullName>
    </submittedName>
</protein>
<dbReference type="OrthoDB" id="9812625at2"/>
<evidence type="ECO:0000256" key="1">
    <source>
        <dbReference type="ARBA" id="ARBA00009986"/>
    </source>
</evidence>
<dbReference type="SUPFAM" id="SSF53720">
    <property type="entry name" value="ALDH-like"/>
    <property type="match status" value="1"/>
</dbReference>
<reference evidence="6 7" key="1">
    <citation type="submission" date="2018-06" db="EMBL/GenBank/DDBJ databases">
        <title>Genomic Encyclopedia of Type Strains, Phase IV (KMG-IV): sequencing the most valuable type-strain genomes for metagenomic binning, comparative biology and taxonomic classification.</title>
        <authorList>
            <person name="Goeker M."/>
        </authorList>
    </citation>
    <scope>NUCLEOTIDE SEQUENCE [LARGE SCALE GENOMIC DNA]</scope>
    <source>
        <strain evidence="6 7">DSM 25619</strain>
    </source>
</reference>
<dbReference type="InterPro" id="IPR016163">
    <property type="entry name" value="Ald_DH_C"/>
</dbReference>
<accession>A0A366E741</accession>
<comment type="similarity">
    <text evidence="1 4">Belongs to the aldehyde dehydrogenase family.</text>
</comment>
<keyword evidence="7" id="KW-1185">Reference proteome</keyword>
<gene>
    <name evidence="6" type="ORF">DFR47_10285</name>
</gene>
<dbReference type="InterPro" id="IPR010102">
    <property type="entry name" value="Succ_semiAld_DH"/>
</dbReference>
<evidence type="ECO:0000256" key="3">
    <source>
        <dbReference type="PROSITE-ProRule" id="PRU10007"/>
    </source>
</evidence>
<dbReference type="PROSITE" id="PS00070">
    <property type="entry name" value="ALDEHYDE_DEHYDR_CYS"/>
    <property type="match status" value="1"/>
</dbReference>
<organism evidence="6 7">
    <name type="scientific">Pseudochrobactrum asaccharolyticum</name>
    <dbReference type="NCBI Taxonomy" id="354351"/>
    <lineage>
        <taxon>Bacteria</taxon>
        <taxon>Pseudomonadati</taxon>
        <taxon>Pseudomonadota</taxon>
        <taxon>Alphaproteobacteria</taxon>
        <taxon>Hyphomicrobiales</taxon>
        <taxon>Brucellaceae</taxon>
        <taxon>Pseudochrobactrum</taxon>
    </lineage>
</organism>
<feature type="domain" description="Aldehyde dehydrogenase" evidence="5">
    <location>
        <begin position="21"/>
        <end position="479"/>
    </location>
</feature>
<dbReference type="GO" id="GO:0009450">
    <property type="term" value="P:gamma-aminobutyric acid catabolic process"/>
    <property type="evidence" value="ECO:0007669"/>
    <property type="project" value="InterPro"/>
</dbReference>
<dbReference type="InterPro" id="IPR050740">
    <property type="entry name" value="Aldehyde_DH_Superfamily"/>
</dbReference>
<dbReference type="PANTHER" id="PTHR43353:SF5">
    <property type="entry name" value="SUCCINATE-SEMIALDEHYDE DEHYDROGENASE, MITOCHONDRIAL"/>
    <property type="match status" value="1"/>
</dbReference>
<evidence type="ECO:0000256" key="2">
    <source>
        <dbReference type="ARBA" id="ARBA00023002"/>
    </source>
</evidence>
<dbReference type="InterPro" id="IPR029510">
    <property type="entry name" value="Ald_DH_CS_GLU"/>
</dbReference>
<dbReference type="PANTHER" id="PTHR43353">
    <property type="entry name" value="SUCCINATE-SEMIALDEHYDE DEHYDROGENASE, MITOCHONDRIAL"/>
    <property type="match status" value="1"/>
</dbReference>
<dbReference type="Gene3D" id="3.40.605.10">
    <property type="entry name" value="Aldehyde Dehydrogenase, Chain A, domain 1"/>
    <property type="match status" value="1"/>
</dbReference>
<dbReference type="RefSeq" id="WP_113943920.1">
    <property type="nucleotide sequence ID" value="NZ_JBHEEG010000002.1"/>
</dbReference>
<keyword evidence="2 4" id="KW-0560">Oxidoreductase</keyword>